<dbReference type="SUPFAM" id="SSF53474">
    <property type="entry name" value="alpha/beta-Hydrolases"/>
    <property type="match status" value="1"/>
</dbReference>
<dbReference type="VEuPathDB" id="AmoebaDB:ACA1_220620"/>
<dbReference type="Proteomes" id="UP000011083">
    <property type="component" value="Unassembled WGS sequence"/>
</dbReference>
<name>L8GT43_ACACF</name>
<reference evidence="3 4" key="1">
    <citation type="journal article" date="2013" name="Genome Biol.">
        <title>Genome of Acanthamoeba castellanii highlights extensive lateral gene transfer and early evolution of tyrosine kinase signaling.</title>
        <authorList>
            <person name="Clarke M."/>
            <person name="Lohan A.J."/>
            <person name="Liu B."/>
            <person name="Lagkouvardos I."/>
            <person name="Roy S."/>
            <person name="Zafar N."/>
            <person name="Bertelli C."/>
            <person name="Schilde C."/>
            <person name="Kianianmomeni A."/>
            <person name="Burglin T.R."/>
            <person name="Frech C."/>
            <person name="Turcotte B."/>
            <person name="Kopec K.O."/>
            <person name="Synnott J.M."/>
            <person name="Choo C."/>
            <person name="Paponov I."/>
            <person name="Finkler A."/>
            <person name="Soon Heng Tan C."/>
            <person name="Hutchins A.P."/>
            <person name="Weinmeier T."/>
            <person name="Rattei T."/>
            <person name="Chu J.S."/>
            <person name="Gimenez G."/>
            <person name="Irimia M."/>
            <person name="Rigden D.J."/>
            <person name="Fitzpatrick D.A."/>
            <person name="Lorenzo-Morales J."/>
            <person name="Bateman A."/>
            <person name="Chiu C.H."/>
            <person name="Tang P."/>
            <person name="Hegemann P."/>
            <person name="Fromm H."/>
            <person name="Raoult D."/>
            <person name="Greub G."/>
            <person name="Miranda-Saavedra D."/>
            <person name="Chen N."/>
            <person name="Nash P."/>
            <person name="Ginger M.L."/>
            <person name="Horn M."/>
            <person name="Schaap P."/>
            <person name="Caler L."/>
            <person name="Loftus B."/>
        </authorList>
    </citation>
    <scope>NUCLEOTIDE SEQUENCE [LARGE SCALE GENOMIC DNA]</scope>
    <source>
        <strain evidence="3 4">Neff</strain>
    </source>
</reference>
<evidence type="ECO:0000313" key="3">
    <source>
        <dbReference type="EMBL" id="ELR15301.1"/>
    </source>
</evidence>
<dbReference type="Gene3D" id="3.40.50.1820">
    <property type="entry name" value="alpha/beta hydrolase"/>
    <property type="match status" value="1"/>
</dbReference>
<protein>
    <recommendedName>
        <fullName evidence="2">Serine aminopeptidase S33 domain-containing protein</fullName>
    </recommendedName>
</protein>
<dbReference type="KEGG" id="acan:ACA1_220620"/>
<sequence>MEQGEEDEVVRGQRWYEGLLGHPIVSRHQFYPRRDDEPLPPHFALAVPTTYSLAGAPVPHDSKEKGEEPTLPSLSCYYYRSPNKHPNKKTVVHFHGNGELVSSYVRAPAVEGIPSLYGCLREMGVDVLFVEYRGYGSSGGEVHMVAMLDDVSAVLNTLAVPAGDVVVFGRSMGSVFTIEATARFPDLCGIIVESGLSDLYPFMVRHMTPADLLGLEEEKHDVVRASLRTACDRVLALDRKWQPYRGNVLLLHCEDDQALPPSEANTNYERAWACWREEGQPVATAPPDDALQQVAERHGTHEPEARVSDEVTEAVVVADDAADGGQRRVMKRKVLFCAGGHQYIWPMNWPRYRDEVARFLGHCGHQVADDFDATATAPPRKPLDSHARATHKKNGCLLA</sequence>
<dbReference type="EMBL" id="KB008036">
    <property type="protein sequence ID" value="ELR15301.1"/>
    <property type="molecule type" value="Genomic_DNA"/>
</dbReference>
<feature type="region of interest" description="Disordered" evidence="1">
    <location>
        <begin position="373"/>
        <end position="399"/>
    </location>
</feature>
<dbReference type="AlphaFoldDB" id="L8GT43"/>
<gene>
    <name evidence="3" type="ORF">ACA1_220620</name>
</gene>
<keyword evidence="4" id="KW-1185">Reference proteome</keyword>
<proteinExistence type="predicted"/>
<accession>L8GT43</accession>
<dbReference type="InterPro" id="IPR029058">
    <property type="entry name" value="AB_hydrolase_fold"/>
</dbReference>
<organism evidence="3 4">
    <name type="scientific">Acanthamoeba castellanii (strain ATCC 30010 / Neff)</name>
    <dbReference type="NCBI Taxonomy" id="1257118"/>
    <lineage>
        <taxon>Eukaryota</taxon>
        <taxon>Amoebozoa</taxon>
        <taxon>Discosea</taxon>
        <taxon>Longamoebia</taxon>
        <taxon>Centramoebida</taxon>
        <taxon>Acanthamoebidae</taxon>
        <taxon>Acanthamoeba</taxon>
    </lineage>
</organism>
<feature type="domain" description="Serine aminopeptidase S33" evidence="2">
    <location>
        <begin position="87"/>
        <end position="195"/>
    </location>
</feature>
<dbReference type="Pfam" id="PF12146">
    <property type="entry name" value="Hydrolase_4"/>
    <property type="match status" value="1"/>
</dbReference>
<dbReference type="GeneID" id="14915952"/>
<dbReference type="PANTHER" id="PTHR12277">
    <property type="entry name" value="ALPHA/BETA HYDROLASE DOMAIN-CONTAINING PROTEIN"/>
    <property type="match status" value="1"/>
</dbReference>
<dbReference type="InterPro" id="IPR022742">
    <property type="entry name" value="Hydrolase_4"/>
</dbReference>
<feature type="compositionally biased region" description="Basic residues" evidence="1">
    <location>
        <begin position="388"/>
        <end position="399"/>
    </location>
</feature>
<evidence type="ECO:0000256" key="1">
    <source>
        <dbReference type="SAM" id="MobiDB-lite"/>
    </source>
</evidence>
<evidence type="ECO:0000259" key="2">
    <source>
        <dbReference type="Pfam" id="PF12146"/>
    </source>
</evidence>
<dbReference type="OrthoDB" id="10249433at2759"/>
<dbReference type="PANTHER" id="PTHR12277:SF81">
    <property type="entry name" value="PROTEIN ABHD13"/>
    <property type="match status" value="1"/>
</dbReference>
<evidence type="ECO:0000313" key="4">
    <source>
        <dbReference type="Proteomes" id="UP000011083"/>
    </source>
</evidence>
<dbReference type="RefSeq" id="XP_004337314.1">
    <property type="nucleotide sequence ID" value="XM_004337266.1"/>
</dbReference>
<dbReference type="STRING" id="1257118.L8GT43"/>